<dbReference type="EMBL" id="CH476735">
    <property type="protein sequence ID" value="EIE81669.1"/>
    <property type="molecule type" value="Genomic_DNA"/>
</dbReference>
<protein>
    <submittedName>
        <fullName evidence="1">Uncharacterized protein</fullName>
    </submittedName>
</protein>
<dbReference type="RefSeq" id="XP_067517065.1">
    <property type="nucleotide sequence ID" value="XM_067660964.1"/>
</dbReference>
<dbReference type="InParanoid" id="I1BZN9"/>
<proteinExistence type="predicted"/>
<evidence type="ECO:0000313" key="1">
    <source>
        <dbReference type="EMBL" id="EIE81669.1"/>
    </source>
</evidence>
<reference evidence="1 2" key="1">
    <citation type="journal article" date="2009" name="PLoS Genet.">
        <title>Genomic analysis of the basal lineage fungus Rhizopus oryzae reveals a whole-genome duplication.</title>
        <authorList>
            <person name="Ma L.-J."/>
            <person name="Ibrahim A.S."/>
            <person name="Skory C."/>
            <person name="Grabherr M.G."/>
            <person name="Burger G."/>
            <person name="Butler M."/>
            <person name="Elias M."/>
            <person name="Idnurm A."/>
            <person name="Lang B.F."/>
            <person name="Sone T."/>
            <person name="Abe A."/>
            <person name="Calvo S.E."/>
            <person name="Corrochano L.M."/>
            <person name="Engels R."/>
            <person name="Fu J."/>
            <person name="Hansberg W."/>
            <person name="Kim J.-M."/>
            <person name="Kodira C.D."/>
            <person name="Koehrsen M.J."/>
            <person name="Liu B."/>
            <person name="Miranda-Saavedra D."/>
            <person name="O'Leary S."/>
            <person name="Ortiz-Castellanos L."/>
            <person name="Poulter R."/>
            <person name="Rodriguez-Romero J."/>
            <person name="Ruiz-Herrera J."/>
            <person name="Shen Y.-Q."/>
            <person name="Zeng Q."/>
            <person name="Galagan J."/>
            <person name="Birren B.W."/>
            <person name="Cuomo C.A."/>
            <person name="Wickes B.L."/>
        </authorList>
    </citation>
    <scope>NUCLEOTIDE SEQUENCE [LARGE SCALE GENOMIC DNA]</scope>
    <source>
        <strain evidence="2">RA 99-880 / ATCC MYA-4621 / FGSC 9543 / NRRL 43880</strain>
    </source>
</reference>
<name>I1BZN9_RHIO9</name>
<evidence type="ECO:0000313" key="2">
    <source>
        <dbReference type="Proteomes" id="UP000009138"/>
    </source>
</evidence>
<dbReference type="OrthoDB" id="10269319at2759"/>
<dbReference type="VEuPathDB" id="FungiDB:RO3G_06374"/>
<dbReference type="GeneID" id="93613345"/>
<dbReference type="AlphaFoldDB" id="I1BZN9"/>
<organism evidence="1 2">
    <name type="scientific">Rhizopus delemar (strain RA 99-880 / ATCC MYA-4621 / FGSC 9543 / NRRL 43880)</name>
    <name type="common">Mucormycosis agent</name>
    <name type="synonym">Rhizopus arrhizus var. delemar</name>
    <dbReference type="NCBI Taxonomy" id="246409"/>
    <lineage>
        <taxon>Eukaryota</taxon>
        <taxon>Fungi</taxon>
        <taxon>Fungi incertae sedis</taxon>
        <taxon>Mucoromycota</taxon>
        <taxon>Mucoromycotina</taxon>
        <taxon>Mucoromycetes</taxon>
        <taxon>Mucorales</taxon>
        <taxon>Mucorineae</taxon>
        <taxon>Rhizopodaceae</taxon>
        <taxon>Rhizopus</taxon>
    </lineage>
</organism>
<gene>
    <name evidence="1" type="ORF">RO3G_06374</name>
</gene>
<sequence>MHKKSLMYCLSCKIKLVERVLMFLIQERLDPSTDFYKKYTIYWGKRDAEAIVAGMKLLSVSKSVEKEQISKSGLEKIIESAENFADNRLAKCSILDMEHKAVQYMLKSKFTNYSELIRMKELPEYTGTALYQQLLCLIEACDPTPSEIDKSLRTKIDYPEEFFNVKDLDFLAAEGVVRHFLGLMISETNPLSTSLNERTCAAWSIIPVINHLIYAYLSYVDVKWIEPTHHQTNRTKWDGIICTKNTDNIVCLMEFAGGNTPKDEMNHKKQNNDELKLYDGISRLSKQIDTCSPQFRIFVIRTIGSKAYFESACYV</sequence>
<keyword evidence="2" id="KW-1185">Reference proteome</keyword>
<dbReference type="Proteomes" id="UP000009138">
    <property type="component" value="Unassembled WGS sequence"/>
</dbReference>
<accession>I1BZN9</accession>